<gene>
    <name evidence="1" type="ORF">F53441_5391</name>
</gene>
<dbReference type="OrthoDB" id="5049265at2759"/>
<evidence type="ECO:0000313" key="2">
    <source>
        <dbReference type="Proteomes" id="UP000605986"/>
    </source>
</evidence>
<evidence type="ECO:0000313" key="1">
    <source>
        <dbReference type="EMBL" id="KAF4451712.1"/>
    </source>
</evidence>
<dbReference type="EMBL" id="JAADJG010000212">
    <property type="protein sequence ID" value="KAF4451712.1"/>
    <property type="molecule type" value="Genomic_DNA"/>
</dbReference>
<protein>
    <submittedName>
        <fullName evidence="1">Uncharacterized protein</fullName>
    </submittedName>
</protein>
<sequence length="239" mass="26984">MTQLDFCVATQMEDLSDTSSTISSIKVATREPRMAEDQSAPSKASVLIPGDRTDDVLEDLGLDSRFTLERDQPEISGRAFSRAFLIRAWHVYTSFWFGKTVFHALVLQHVKADECPAGRQCNHWRLAGNDRPTAEEDTVELQLVCVTSEFAAKGDAEADNYKKPYALCNMFDDQEAPDKRITCSPCSMYNALKPDFGLVERAGYVVVNWRLIEKNIVGNPLFKWMDKYGRLLTLLACQK</sequence>
<keyword evidence="2" id="KW-1185">Reference proteome</keyword>
<accession>A0A8H4P8C4</accession>
<dbReference type="Proteomes" id="UP000605986">
    <property type="component" value="Unassembled WGS sequence"/>
</dbReference>
<dbReference type="AlphaFoldDB" id="A0A8H4P8C4"/>
<comment type="caution">
    <text evidence="1">The sequence shown here is derived from an EMBL/GenBank/DDBJ whole genome shotgun (WGS) entry which is preliminary data.</text>
</comment>
<name>A0A8H4P8C4_9HYPO</name>
<reference evidence="1" key="1">
    <citation type="submission" date="2020-01" db="EMBL/GenBank/DDBJ databases">
        <title>Identification and distribution of gene clusters putatively required for synthesis of sphingolipid metabolism inhibitors in phylogenetically diverse species of the filamentous fungus Fusarium.</title>
        <authorList>
            <person name="Kim H.-S."/>
            <person name="Busman M."/>
            <person name="Brown D.W."/>
            <person name="Divon H."/>
            <person name="Uhlig S."/>
            <person name="Proctor R.H."/>
        </authorList>
    </citation>
    <scope>NUCLEOTIDE SEQUENCE</scope>
    <source>
        <strain evidence="1">NRRL 53441</strain>
    </source>
</reference>
<proteinExistence type="predicted"/>
<organism evidence="1 2">
    <name type="scientific">Fusarium austroafricanum</name>
    <dbReference type="NCBI Taxonomy" id="2364996"/>
    <lineage>
        <taxon>Eukaryota</taxon>
        <taxon>Fungi</taxon>
        <taxon>Dikarya</taxon>
        <taxon>Ascomycota</taxon>
        <taxon>Pezizomycotina</taxon>
        <taxon>Sordariomycetes</taxon>
        <taxon>Hypocreomycetidae</taxon>
        <taxon>Hypocreales</taxon>
        <taxon>Nectriaceae</taxon>
        <taxon>Fusarium</taxon>
        <taxon>Fusarium concolor species complex</taxon>
    </lineage>
</organism>